<keyword evidence="17" id="KW-1185">Reference proteome</keyword>
<feature type="domain" description="Peptidase M28" evidence="15">
    <location>
        <begin position="143"/>
        <end position="330"/>
    </location>
</feature>
<protein>
    <recommendedName>
        <fullName evidence="13">Peptide hydrolase</fullName>
        <ecNumber evidence="13">3.4.-.-</ecNumber>
    </recommendedName>
</protein>
<evidence type="ECO:0000256" key="10">
    <source>
        <dbReference type="ARBA" id="ARBA00022989"/>
    </source>
</evidence>
<comment type="caution">
    <text evidence="16">The sequence shown here is derived from an EMBL/GenBank/DDBJ whole genome shotgun (WGS) entry which is preliminary data.</text>
</comment>
<evidence type="ECO:0000256" key="3">
    <source>
        <dbReference type="ARBA" id="ARBA00004128"/>
    </source>
</evidence>
<evidence type="ECO:0000256" key="11">
    <source>
        <dbReference type="ARBA" id="ARBA00023049"/>
    </source>
</evidence>
<dbReference type="GO" id="GO:0046872">
    <property type="term" value="F:metal ion binding"/>
    <property type="evidence" value="ECO:0007669"/>
    <property type="project" value="UniProtKB-KW"/>
</dbReference>
<dbReference type="PANTHER" id="PTHR12147:SF58">
    <property type="entry name" value="VACUOLAR MEMBRANE PROTEASE"/>
    <property type="match status" value="1"/>
</dbReference>
<evidence type="ECO:0000256" key="8">
    <source>
        <dbReference type="ARBA" id="ARBA00022801"/>
    </source>
</evidence>
<dbReference type="PANTHER" id="PTHR12147">
    <property type="entry name" value="METALLOPEPTIDASE M28 FAMILY MEMBER"/>
    <property type="match status" value="1"/>
</dbReference>
<feature type="transmembrane region" description="Helical" evidence="14">
    <location>
        <begin position="412"/>
        <end position="443"/>
    </location>
</feature>
<accession>A0A8H7QQG4</accession>
<evidence type="ECO:0000256" key="14">
    <source>
        <dbReference type="SAM" id="Phobius"/>
    </source>
</evidence>
<dbReference type="InterPro" id="IPR045175">
    <property type="entry name" value="M28_fam"/>
</dbReference>
<evidence type="ECO:0000256" key="1">
    <source>
        <dbReference type="ARBA" id="ARBA00001947"/>
    </source>
</evidence>
<evidence type="ECO:0000256" key="9">
    <source>
        <dbReference type="ARBA" id="ARBA00022833"/>
    </source>
</evidence>
<evidence type="ECO:0000313" key="17">
    <source>
        <dbReference type="Proteomes" id="UP000603453"/>
    </source>
</evidence>
<keyword evidence="5" id="KW-0926">Vacuole</keyword>
<keyword evidence="10 14" id="KW-1133">Transmembrane helix</keyword>
<dbReference type="GO" id="GO:0006508">
    <property type="term" value="P:proteolysis"/>
    <property type="evidence" value="ECO:0007669"/>
    <property type="project" value="UniProtKB-KW"/>
</dbReference>
<keyword evidence="14" id="KW-0472">Membrane</keyword>
<comment type="subcellular location">
    <subcellularLocation>
        <location evidence="3">Vacuole membrane</location>
        <topology evidence="3">Multi-pass membrane protein</topology>
    </subcellularLocation>
</comment>
<feature type="transmembrane region" description="Helical" evidence="14">
    <location>
        <begin position="490"/>
        <end position="509"/>
    </location>
</feature>
<comment type="function">
    <text evidence="2">May be involved in vacuolar sorting and osmoregulation.</text>
</comment>
<organism evidence="16 17">
    <name type="scientific">Mucor saturninus</name>
    <dbReference type="NCBI Taxonomy" id="64648"/>
    <lineage>
        <taxon>Eukaryota</taxon>
        <taxon>Fungi</taxon>
        <taxon>Fungi incertae sedis</taxon>
        <taxon>Mucoromycota</taxon>
        <taxon>Mucoromycotina</taxon>
        <taxon>Mucoromycetes</taxon>
        <taxon>Mucorales</taxon>
        <taxon>Mucorineae</taxon>
        <taxon>Mucoraceae</taxon>
        <taxon>Mucor</taxon>
    </lineage>
</organism>
<keyword evidence="7 14" id="KW-0812">Transmembrane</keyword>
<proteinExistence type="inferred from homology"/>
<name>A0A8H7QQG4_9FUNG</name>
<dbReference type="Proteomes" id="UP000603453">
    <property type="component" value="Unassembled WGS sequence"/>
</dbReference>
<feature type="transmembrane region" description="Helical" evidence="14">
    <location>
        <begin position="28"/>
        <end position="46"/>
    </location>
</feature>
<feature type="transmembrane region" description="Helical" evidence="14">
    <location>
        <begin position="594"/>
        <end position="611"/>
    </location>
</feature>
<feature type="transmembrane region" description="Helical" evidence="14">
    <location>
        <begin position="623"/>
        <end position="644"/>
    </location>
</feature>
<evidence type="ECO:0000256" key="2">
    <source>
        <dbReference type="ARBA" id="ARBA00003273"/>
    </source>
</evidence>
<evidence type="ECO:0000256" key="5">
    <source>
        <dbReference type="ARBA" id="ARBA00022554"/>
    </source>
</evidence>
<dbReference type="GO" id="GO:0005774">
    <property type="term" value="C:vacuolar membrane"/>
    <property type="evidence" value="ECO:0007669"/>
    <property type="project" value="UniProtKB-SubCell"/>
</dbReference>
<evidence type="ECO:0000256" key="13">
    <source>
        <dbReference type="RuleBase" id="RU361240"/>
    </source>
</evidence>
<keyword evidence="13" id="KW-0479">Metal-binding</keyword>
<evidence type="ECO:0000256" key="6">
    <source>
        <dbReference type="ARBA" id="ARBA00022670"/>
    </source>
</evidence>
<comment type="cofactor">
    <cofactor evidence="1">
        <name>Zn(2+)</name>
        <dbReference type="ChEBI" id="CHEBI:29105"/>
    </cofactor>
</comment>
<dbReference type="Gene3D" id="3.40.630.10">
    <property type="entry name" value="Zn peptidases"/>
    <property type="match status" value="1"/>
</dbReference>
<reference evidence="16" key="1">
    <citation type="submission" date="2020-12" db="EMBL/GenBank/DDBJ databases">
        <title>Metabolic potential, ecology and presence of endohyphal bacteria is reflected in genomic diversity of Mucoromycotina.</title>
        <authorList>
            <person name="Muszewska A."/>
            <person name="Okrasinska A."/>
            <person name="Steczkiewicz K."/>
            <person name="Drgas O."/>
            <person name="Orlowska M."/>
            <person name="Perlinska-Lenart U."/>
            <person name="Aleksandrzak-Piekarczyk T."/>
            <person name="Szatraj K."/>
            <person name="Zielenkiewicz U."/>
            <person name="Pilsyk S."/>
            <person name="Malc E."/>
            <person name="Mieczkowski P."/>
            <person name="Kruszewska J.S."/>
            <person name="Biernat P."/>
            <person name="Pawlowska J."/>
        </authorList>
    </citation>
    <scope>NUCLEOTIDE SEQUENCE</scope>
    <source>
        <strain evidence="16">WA0000017839</strain>
    </source>
</reference>
<gene>
    <name evidence="16" type="ORF">INT47_005128</name>
</gene>
<keyword evidence="9 13" id="KW-0862">Zinc</keyword>
<dbReference type="InterPro" id="IPR007484">
    <property type="entry name" value="Peptidase_M28"/>
</dbReference>
<dbReference type="SUPFAM" id="SSF53187">
    <property type="entry name" value="Zn-dependent exopeptidases"/>
    <property type="match status" value="1"/>
</dbReference>
<evidence type="ECO:0000313" key="16">
    <source>
        <dbReference type="EMBL" id="KAG2196904.1"/>
    </source>
</evidence>
<dbReference type="EC" id="3.4.-.-" evidence="13"/>
<keyword evidence="8 13" id="KW-0378">Hydrolase</keyword>
<feature type="transmembrane region" description="Helical" evidence="14">
    <location>
        <begin position="555"/>
        <end position="574"/>
    </location>
</feature>
<feature type="transmembrane region" description="Helical" evidence="14">
    <location>
        <begin position="515"/>
        <end position="535"/>
    </location>
</feature>
<comment type="similarity">
    <text evidence="4 13">Belongs to the peptidase M28 family.</text>
</comment>
<keyword evidence="12" id="KW-0325">Glycoprotein</keyword>
<dbReference type="AlphaFoldDB" id="A0A8H7QQG4"/>
<feature type="transmembrane region" description="Helical" evidence="14">
    <location>
        <begin position="455"/>
        <end position="478"/>
    </location>
</feature>
<dbReference type="Pfam" id="PF04389">
    <property type="entry name" value="Peptidase_M28"/>
    <property type="match status" value="1"/>
</dbReference>
<dbReference type="EMBL" id="JAEPRD010000137">
    <property type="protein sequence ID" value="KAG2196904.1"/>
    <property type="molecule type" value="Genomic_DNA"/>
</dbReference>
<sequence>MNSQTNEETPLLTRLIETPVKKPSAKFTFVRVVGFILLLVLSVASIRNTLPTPLSDTEARELNDFPGIHCYNEYLSRFTAPHSANQRENGYIKDWIVELAQDLKQEATQNGIHMEIIADDPTDLVSKRNKFSTEEYWLVESRNVIIRLVGRSNNTEEAFMVNAHYDSVSTSNGVTDNGMGTAVAIELLRYFVQHPPKHTVIFLFNNFEEGGLIGADAFVNHPWFPSIKLYVNLEGTGAGGRALLFRSNTLAAVKGLASSGTHLFHASPLGNDLLQAKLLKSDTDYTVFSKHGVPGLDISFYYPRSHYHTQRDDLAHTNPQSLQHMGQMALGSVLSIDSSETMLQEAGAPEPIIYYDILGRVMLVYSFFTCQLINILSLIFVPLALFTWSWFSNSGTETTDLGEKLSSLKRNIALIAQGLIATITALAFMVLFVSFAAWIMLLINPSATYGSIKSVAVYLTVAAFLGLVASQLALVRLSNVSRINLSNIQVGFYGLTSFWWILLAFATYLGSQKIAAIYFAIYFFISSTLATVLLVTTSSPSIETDSETSHPRTKFWFLASVVQVLLPVTLMTEFMLLSMDSMRHTTADGTPESAIYFLVSVPIVLIILHLLPWVHAAGELKKMALWTTAIFIVLFLICIVVSPFNGDISPNRIVFNQEYNATEALSTVALITGSSFGVLQKTLKQVLPKEEYESMECNPYLIYQTRCTYRTALSPVYGRTPEEEAEVIVNPPICFDGVCRVDIVTKVQNSLLCQFKFSNQNIKGLSVLVNEHEIKADQNGTMHAITTYSNTQASAVKWNFRFDDDQDAGEALFTCMYDEWTQGELPAFTKLRDDLPIQNLLTIKGGVGLSQVHYFPSIPLN</sequence>
<evidence type="ECO:0000256" key="4">
    <source>
        <dbReference type="ARBA" id="ARBA00010918"/>
    </source>
</evidence>
<feature type="transmembrane region" description="Helical" evidence="14">
    <location>
        <begin position="372"/>
        <end position="391"/>
    </location>
</feature>
<keyword evidence="11" id="KW-0482">Metalloprotease</keyword>
<evidence type="ECO:0000259" key="15">
    <source>
        <dbReference type="Pfam" id="PF04389"/>
    </source>
</evidence>
<evidence type="ECO:0000256" key="7">
    <source>
        <dbReference type="ARBA" id="ARBA00022692"/>
    </source>
</evidence>
<evidence type="ECO:0000256" key="12">
    <source>
        <dbReference type="ARBA" id="ARBA00023180"/>
    </source>
</evidence>
<keyword evidence="6 13" id="KW-0645">Protease</keyword>
<dbReference type="GO" id="GO:0008235">
    <property type="term" value="F:metalloexopeptidase activity"/>
    <property type="evidence" value="ECO:0007669"/>
    <property type="project" value="InterPro"/>
</dbReference>
<dbReference type="OrthoDB" id="76293at2759"/>